<comment type="similarity">
    <text evidence="1">Belongs to the membrane fusion protein (MFP) (TC 8.A.1) family.</text>
</comment>
<keyword evidence="2" id="KW-0813">Transport</keyword>
<dbReference type="GO" id="GO:0060003">
    <property type="term" value="P:copper ion export"/>
    <property type="evidence" value="ECO:0007669"/>
    <property type="project" value="TreeGrafter"/>
</dbReference>
<reference evidence="7 8" key="1">
    <citation type="submission" date="2019-08" db="EMBL/GenBank/DDBJ databases">
        <title>In-depth cultivation of the pig gut microbiome towards novel bacterial diversity and tailored functional studies.</title>
        <authorList>
            <person name="Wylensek D."/>
            <person name="Hitch T.C.A."/>
            <person name="Clavel T."/>
        </authorList>
    </citation>
    <scope>NUCLEOTIDE SEQUENCE [LARGE SCALE GENOMIC DNA]</scope>
    <source>
        <strain evidence="7 8">Oil-RF-744-WCA-WT-10</strain>
    </source>
</reference>
<feature type="chain" id="PRO_5026989360" evidence="3">
    <location>
        <begin position="28"/>
        <end position="383"/>
    </location>
</feature>
<keyword evidence="3" id="KW-0732">Signal</keyword>
<evidence type="ECO:0000259" key="4">
    <source>
        <dbReference type="Pfam" id="PF25954"/>
    </source>
</evidence>
<feature type="domain" description="CzcB-like C-terminal circularly permuted SH3-like" evidence="6">
    <location>
        <begin position="309"/>
        <end position="371"/>
    </location>
</feature>
<dbReference type="Pfam" id="PF25975">
    <property type="entry name" value="CzcB_C"/>
    <property type="match status" value="1"/>
</dbReference>
<sequence>MKIATMNNIACAVILLALLAACTRTNDSDQSEEQENDSAVVTLTPSQFKLSGVAVETMPYYTFTGSLNVNGQLKTEPQDRAEVSAPMGANVKRILVTEGQRVSRGQVLALLSHADLIDMQRRLVQAKEKLVYLGEEYERQKTLYSHKVNAGKDYQQVASEYRAMQAEVRTTARQLQLLGISPQAAVRGQLATEIAVRSPIDGTVEHVAAALGQYADPTAKLFSIVNNNRLYADVLVYERDLGKLRVGQKAKVTIGDTRLAGRVKSIGGILDDSSKAVHARIAIDGNKSGLVAGMYVRASIVTITRKSPAVPDDGIATDESRSFVFIYKPGKGKKIFVPRVVRTGRKENGMTEILSGLNQGELVVVQGAYTLMSEWKKHEVGEE</sequence>
<keyword evidence="8" id="KW-1185">Reference proteome</keyword>
<evidence type="ECO:0000313" key="8">
    <source>
        <dbReference type="Proteomes" id="UP000483362"/>
    </source>
</evidence>
<dbReference type="InterPro" id="IPR058792">
    <property type="entry name" value="Beta-barrel_RND_2"/>
</dbReference>
<dbReference type="InterPro" id="IPR006143">
    <property type="entry name" value="RND_pump_MFP"/>
</dbReference>
<dbReference type="NCBIfam" id="TIGR01730">
    <property type="entry name" value="RND_mfp"/>
    <property type="match status" value="1"/>
</dbReference>
<evidence type="ECO:0000256" key="3">
    <source>
        <dbReference type="SAM" id="SignalP"/>
    </source>
</evidence>
<dbReference type="Proteomes" id="UP000483362">
    <property type="component" value="Unassembled WGS sequence"/>
</dbReference>
<dbReference type="AlphaFoldDB" id="A0A6L5XBP6"/>
<dbReference type="GO" id="GO:0015679">
    <property type="term" value="P:plasma membrane copper ion transport"/>
    <property type="evidence" value="ECO:0007669"/>
    <property type="project" value="TreeGrafter"/>
</dbReference>
<dbReference type="InterPro" id="IPR051909">
    <property type="entry name" value="MFP_Cation_Efflux"/>
</dbReference>
<proteinExistence type="inferred from homology"/>
<evidence type="ECO:0000259" key="6">
    <source>
        <dbReference type="Pfam" id="PF25975"/>
    </source>
</evidence>
<accession>A0A6L5XBP6</accession>
<evidence type="ECO:0000313" key="7">
    <source>
        <dbReference type="EMBL" id="MSS17790.1"/>
    </source>
</evidence>
<dbReference type="Gene3D" id="2.40.420.20">
    <property type="match status" value="1"/>
</dbReference>
<dbReference type="PROSITE" id="PS51257">
    <property type="entry name" value="PROKAR_LIPOPROTEIN"/>
    <property type="match status" value="1"/>
</dbReference>
<dbReference type="EMBL" id="VULT01000012">
    <property type="protein sequence ID" value="MSS17790.1"/>
    <property type="molecule type" value="Genomic_DNA"/>
</dbReference>
<dbReference type="Gene3D" id="2.40.50.100">
    <property type="match status" value="1"/>
</dbReference>
<name>A0A6L5XBP6_9BACT</name>
<organism evidence="7 8">
    <name type="scientific">Sodaliphilus pleomorphus</name>
    <dbReference type="NCBI Taxonomy" id="2606626"/>
    <lineage>
        <taxon>Bacteria</taxon>
        <taxon>Pseudomonadati</taxon>
        <taxon>Bacteroidota</taxon>
        <taxon>Bacteroidia</taxon>
        <taxon>Bacteroidales</taxon>
        <taxon>Muribaculaceae</taxon>
        <taxon>Sodaliphilus</taxon>
    </lineage>
</organism>
<comment type="caution">
    <text evidence="7">The sequence shown here is derived from an EMBL/GenBank/DDBJ whole genome shotgun (WGS) entry which is preliminary data.</text>
</comment>
<dbReference type="GO" id="GO:0022857">
    <property type="term" value="F:transmembrane transporter activity"/>
    <property type="evidence" value="ECO:0007669"/>
    <property type="project" value="InterPro"/>
</dbReference>
<dbReference type="InterPro" id="IPR058649">
    <property type="entry name" value="CzcB_C"/>
</dbReference>
<dbReference type="Gene3D" id="2.40.30.170">
    <property type="match status" value="1"/>
</dbReference>
<dbReference type="SUPFAM" id="SSF111369">
    <property type="entry name" value="HlyD-like secretion proteins"/>
    <property type="match status" value="1"/>
</dbReference>
<feature type="domain" description="CusB-like beta-barrel" evidence="4">
    <location>
        <begin position="233"/>
        <end position="300"/>
    </location>
</feature>
<feature type="domain" description="CzcB-like barrel-sandwich hybrid" evidence="5">
    <location>
        <begin position="81"/>
        <end position="225"/>
    </location>
</feature>
<protein>
    <submittedName>
        <fullName evidence="7">Efflux RND transporter periplasmic adaptor subunit</fullName>
    </submittedName>
</protein>
<evidence type="ECO:0000256" key="1">
    <source>
        <dbReference type="ARBA" id="ARBA00009477"/>
    </source>
</evidence>
<dbReference type="GO" id="GO:0016020">
    <property type="term" value="C:membrane"/>
    <property type="evidence" value="ECO:0007669"/>
    <property type="project" value="InterPro"/>
</dbReference>
<dbReference type="GO" id="GO:0030313">
    <property type="term" value="C:cell envelope"/>
    <property type="evidence" value="ECO:0007669"/>
    <property type="project" value="TreeGrafter"/>
</dbReference>
<gene>
    <name evidence="7" type="ORF">FYJ29_08490</name>
</gene>
<dbReference type="Pfam" id="PF25954">
    <property type="entry name" value="Beta-barrel_RND_2"/>
    <property type="match status" value="1"/>
</dbReference>
<evidence type="ECO:0000256" key="2">
    <source>
        <dbReference type="ARBA" id="ARBA00022448"/>
    </source>
</evidence>
<feature type="signal peptide" evidence="3">
    <location>
        <begin position="1"/>
        <end position="27"/>
    </location>
</feature>
<dbReference type="PANTHER" id="PTHR30097:SF4">
    <property type="entry name" value="SLR6042 PROTEIN"/>
    <property type="match status" value="1"/>
</dbReference>
<dbReference type="Gene3D" id="1.10.287.470">
    <property type="entry name" value="Helix hairpin bin"/>
    <property type="match status" value="1"/>
</dbReference>
<dbReference type="PANTHER" id="PTHR30097">
    <property type="entry name" value="CATION EFFLUX SYSTEM PROTEIN CUSB"/>
    <property type="match status" value="1"/>
</dbReference>
<dbReference type="InterPro" id="IPR058647">
    <property type="entry name" value="BSH_CzcB-like"/>
</dbReference>
<evidence type="ECO:0000259" key="5">
    <source>
        <dbReference type="Pfam" id="PF25973"/>
    </source>
</evidence>
<dbReference type="Pfam" id="PF25973">
    <property type="entry name" value="BSH_CzcB"/>
    <property type="match status" value="1"/>
</dbReference>